<feature type="chain" id="PRO_5005187296" evidence="1">
    <location>
        <begin position="20"/>
        <end position="78"/>
    </location>
</feature>
<accession>A0A0G4EGB8</accession>
<keyword evidence="3" id="KW-1185">Reference proteome</keyword>
<dbReference type="InParanoid" id="A0A0G4EGB8"/>
<dbReference type="Proteomes" id="UP000041254">
    <property type="component" value="Unassembled WGS sequence"/>
</dbReference>
<name>A0A0G4EGB8_VITBC</name>
<dbReference type="AlphaFoldDB" id="A0A0G4EGB8"/>
<dbReference type="EMBL" id="CDMY01000219">
    <property type="protein sequence ID" value="CEL94439.1"/>
    <property type="molecule type" value="Genomic_DNA"/>
</dbReference>
<evidence type="ECO:0000313" key="2">
    <source>
        <dbReference type="EMBL" id="CEL94439.1"/>
    </source>
</evidence>
<feature type="signal peptide" evidence="1">
    <location>
        <begin position="1"/>
        <end position="19"/>
    </location>
</feature>
<dbReference type="VEuPathDB" id="CryptoDB:Vbra_2054"/>
<proteinExistence type="predicted"/>
<reference evidence="2 3" key="1">
    <citation type="submission" date="2014-11" db="EMBL/GenBank/DDBJ databases">
        <authorList>
            <person name="Zhu J."/>
            <person name="Qi W."/>
            <person name="Song R."/>
        </authorList>
    </citation>
    <scope>NUCLEOTIDE SEQUENCE [LARGE SCALE GENOMIC DNA]</scope>
</reference>
<evidence type="ECO:0000313" key="3">
    <source>
        <dbReference type="Proteomes" id="UP000041254"/>
    </source>
</evidence>
<sequence>MKMMMGLIVAFALTTAVHGEKSKAAQDQGRALQAVRFTGTTSASESAEIDCRLRALVPRCEDDNALRQFGAPALGLWH</sequence>
<evidence type="ECO:0000256" key="1">
    <source>
        <dbReference type="SAM" id="SignalP"/>
    </source>
</evidence>
<keyword evidence="1" id="KW-0732">Signal</keyword>
<organism evidence="2 3">
    <name type="scientific">Vitrella brassicaformis (strain CCMP3155)</name>
    <dbReference type="NCBI Taxonomy" id="1169540"/>
    <lineage>
        <taxon>Eukaryota</taxon>
        <taxon>Sar</taxon>
        <taxon>Alveolata</taxon>
        <taxon>Colpodellida</taxon>
        <taxon>Vitrellaceae</taxon>
        <taxon>Vitrella</taxon>
    </lineage>
</organism>
<gene>
    <name evidence="2" type="ORF">Vbra_2054</name>
</gene>
<protein>
    <submittedName>
        <fullName evidence="2">Uncharacterized protein</fullName>
    </submittedName>
</protein>